<dbReference type="GeneID" id="93642740"/>
<reference evidence="3 4" key="1">
    <citation type="journal article" date="2015" name="Genome Announc.">
        <title>Complete genome sequences for 35 biothreat assay-relevant bacillus species.</title>
        <authorList>
            <person name="Johnson S.L."/>
            <person name="Daligault H.E."/>
            <person name="Davenport K.W."/>
            <person name="Jaissle J."/>
            <person name="Frey K.G."/>
            <person name="Ladner J.T."/>
            <person name="Broomall S.M."/>
            <person name="Bishop-Lilly K.A."/>
            <person name="Bruce D.C."/>
            <person name="Gibbons H.S."/>
            <person name="Coyne S.R."/>
            <person name="Lo C.C."/>
            <person name="Meincke L."/>
            <person name="Munk A.C."/>
            <person name="Koroleva G.I."/>
            <person name="Rosenzweig C.N."/>
            <person name="Palacios G.F."/>
            <person name="Redden C.L."/>
            <person name="Minogue T.D."/>
            <person name="Chain P.S."/>
        </authorList>
    </citation>
    <scope>NUCLEOTIDE SEQUENCE [LARGE SCALE GENOMIC DNA]</scope>
    <source>
        <strain evidence="4">ATCC 14581 / DSM 32 / JCM 2506 / NBRC 15308 / NCIMB 9376 / NCTC 10342 / NRRL B-14308 / VKM B-512</strain>
    </source>
</reference>
<protein>
    <submittedName>
        <fullName evidence="3">Acetyltransferase domain protein</fullName>
    </submittedName>
</protein>
<dbReference type="InterPro" id="IPR050680">
    <property type="entry name" value="YpeA/RimI_acetyltransf"/>
</dbReference>
<dbReference type="PANTHER" id="PTHR43420">
    <property type="entry name" value="ACETYLTRANSFERASE"/>
    <property type="match status" value="1"/>
</dbReference>
<organism evidence="3 4">
    <name type="scientific">Priestia megaterium (strain ATCC 14581 / DSM 32 / CCUG 1817 / JCM 2506 / NBRC 15308 / NCIMB 9376 / NCTC 10342 / NRRL B-14308 / VKM B-512 / Ford 19)</name>
    <name type="common">Bacillus megaterium</name>
    <dbReference type="NCBI Taxonomy" id="1348623"/>
    <lineage>
        <taxon>Bacteria</taxon>
        <taxon>Bacillati</taxon>
        <taxon>Bacillota</taxon>
        <taxon>Bacilli</taxon>
        <taxon>Bacillales</taxon>
        <taxon>Bacillaceae</taxon>
        <taxon>Priestia</taxon>
    </lineage>
</organism>
<evidence type="ECO:0000313" key="3">
    <source>
        <dbReference type="EMBL" id="AJI23893.1"/>
    </source>
</evidence>
<dbReference type="HOGENOM" id="CLU_120426_0_0_9"/>
<name>A0A0B6AT94_PRIM2</name>
<dbReference type="KEGG" id="bmeg:BG04_4749"/>
<dbReference type="InterPro" id="IPR016181">
    <property type="entry name" value="Acyl_CoA_acyltransferase"/>
</dbReference>
<evidence type="ECO:0000313" key="4">
    <source>
        <dbReference type="Proteomes" id="UP000031829"/>
    </source>
</evidence>
<proteinExistence type="predicted"/>
<keyword evidence="2" id="KW-0012">Acyltransferase</keyword>
<dbReference type="PROSITE" id="PS51186">
    <property type="entry name" value="GNAT"/>
    <property type="match status" value="1"/>
</dbReference>
<dbReference type="CDD" id="cd04301">
    <property type="entry name" value="NAT_SF"/>
    <property type="match status" value="1"/>
</dbReference>
<dbReference type="Proteomes" id="UP000031829">
    <property type="component" value="Chromosome"/>
</dbReference>
<dbReference type="SUPFAM" id="SSF55729">
    <property type="entry name" value="Acyl-CoA N-acyltransferases (Nat)"/>
    <property type="match status" value="1"/>
</dbReference>
<dbReference type="RefSeq" id="WP_034652041.1">
    <property type="nucleotide sequence ID" value="NZ_BCVB01000004.1"/>
</dbReference>
<evidence type="ECO:0000256" key="1">
    <source>
        <dbReference type="ARBA" id="ARBA00022679"/>
    </source>
</evidence>
<dbReference type="InterPro" id="IPR000182">
    <property type="entry name" value="GNAT_dom"/>
</dbReference>
<keyword evidence="1 3" id="KW-0808">Transferase</keyword>
<dbReference type="PANTHER" id="PTHR43420:SF12">
    <property type="entry name" value="N-ACETYLTRANSFERASE DOMAIN-CONTAINING PROTEIN"/>
    <property type="match status" value="1"/>
</dbReference>
<accession>A0A0B6AT94</accession>
<dbReference type="Gene3D" id="3.40.630.30">
    <property type="match status" value="1"/>
</dbReference>
<dbReference type="AlphaFoldDB" id="A0A0B6AT94"/>
<dbReference type="GO" id="GO:0016747">
    <property type="term" value="F:acyltransferase activity, transferring groups other than amino-acyl groups"/>
    <property type="evidence" value="ECO:0007669"/>
    <property type="project" value="InterPro"/>
</dbReference>
<evidence type="ECO:0000256" key="2">
    <source>
        <dbReference type="ARBA" id="ARBA00023315"/>
    </source>
</evidence>
<gene>
    <name evidence="3" type="ORF">BG04_4749</name>
</gene>
<sequence length="159" mass="18372">MDALKEQYYIEVPESLNPEQQKMMIELEKDAFPGMGAVDEQTLVPLARYGKLIQYFQENDARPIAICELLRDYKDVTKAYIFGFYVRSDKQGSGIGQLFLEEIFSILKKDNFESVCLTVNVKNEGAVKLYKKMDFTIKETRAGEFGEGEDRYYMVRSIS</sequence>
<dbReference type="EMBL" id="CP009920">
    <property type="protein sequence ID" value="AJI23893.1"/>
    <property type="molecule type" value="Genomic_DNA"/>
</dbReference>
<dbReference type="Pfam" id="PF00583">
    <property type="entry name" value="Acetyltransf_1"/>
    <property type="match status" value="1"/>
</dbReference>